<name>A0A8H7EMI0_9FUNG</name>
<feature type="compositionally biased region" description="Basic and acidic residues" evidence="12">
    <location>
        <begin position="2225"/>
        <end position="2238"/>
    </location>
</feature>
<dbReference type="PANTHER" id="PTHR13190">
    <property type="entry name" value="AUTOPHAGY-RELATED 2, ISOFORM A"/>
    <property type="match status" value="1"/>
</dbReference>
<protein>
    <recommendedName>
        <fullName evidence="4">Autophagy-related protein 2</fullName>
    </recommendedName>
</protein>
<dbReference type="PANTHER" id="PTHR13190:SF1">
    <property type="entry name" value="AUTOPHAGY-RELATED 2, ISOFORM A"/>
    <property type="match status" value="1"/>
</dbReference>
<feature type="domain" description="Arrestin-like N-terminal" evidence="13">
    <location>
        <begin position="2026"/>
        <end position="2145"/>
    </location>
</feature>
<dbReference type="GO" id="GO:0061709">
    <property type="term" value="P:reticulophagy"/>
    <property type="evidence" value="ECO:0007669"/>
    <property type="project" value="TreeGrafter"/>
</dbReference>
<feature type="region of interest" description="Disordered" evidence="12">
    <location>
        <begin position="1"/>
        <end position="26"/>
    </location>
</feature>
<evidence type="ECO:0000256" key="3">
    <source>
        <dbReference type="ARBA" id="ARBA00009714"/>
    </source>
</evidence>
<comment type="catalytic activity">
    <reaction evidence="10">
        <text>a 1,2-diacyl-sn-glycero-3-phospho-L-serine(in) = a 1,2-diacyl-sn-glycero-3-phospho-L-serine(out)</text>
        <dbReference type="Rhea" id="RHEA:38663"/>
        <dbReference type="ChEBI" id="CHEBI:57262"/>
    </reaction>
</comment>
<feature type="region of interest" description="Disordered" evidence="12">
    <location>
        <begin position="352"/>
        <end position="400"/>
    </location>
</feature>
<keyword evidence="5" id="KW-0813">Transport</keyword>
<dbReference type="GO" id="GO:0006869">
    <property type="term" value="P:lipid transport"/>
    <property type="evidence" value="ECO:0007669"/>
    <property type="project" value="UniProtKB-KW"/>
</dbReference>
<feature type="compositionally biased region" description="Acidic residues" evidence="12">
    <location>
        <begin position="2358"/>
        <end position="2389"/>
    </location>
</feature>
<feature type="region of interest" description="Disordered" evidence="12">
    <location>
        <begin position="2358"/>
        <end position="2408"/>
    </location>
</feature>
<accession>A0A8H7EMI0</accession>
<dbReference type="GO" id="GO:0032266">
    <property type="term" value="F:phosphatidylinositol-3-phosphate binding"/>
    <property type="evidence" value="ECO:0007669"/>
    <property type="project" value="TreeGrafter"/>
</dbReference>
<keyword evidence="7" id="KW-0072">Autophagy</keyword>
<proteinExistence type="inferred from homology"/>
<dbReference type="InterPro" id="IPR026849">
    <property type="entry name" value="ATG2"/>
</dbReference>
<dbReference type="GO" id="GO:0061723">
    <property type="term" value="P:glycophagy"/>
    <property type="evidence" value="ECO:0007669"/>
    <property type="project" value="TreeGrafter"/>
</dbReference>
<dbReference type="GO" id="GO:0043495">
    <property type="term" value="F:protein-membrane adaptor activity"/>
    <property type="evidence" value="ECO:0007669"/>
    <property type="project" value="TreeGrafter"/>
</dbReference>
<evidence type="ECO:0000313" key="14">
    <source>
        <dbReference type="EMBL" id="KAF7724185.1"/>
    </source>
</evidence>
<dbReference type="Gene3D" id="2.60.40.640">
    <property type="match status" value="1"/>
</dbReference>
<feature type="region of interest" description="Disordered" evidence="12">
    <location>
        <begin position="1455"/>
        <end position="1567"/>
    </location>
</feature>
<evidence type="ECO:0000256" key="11">
    <source>
        <dbReference type="ARBA" id="ARBA00024615"/>
    </source>
</evidence>
<feature type="region of interest" description="Disordered" evidence="12">
    <location>
        <begin position="2225"/>
        <end position="2246"/>
    </location>
</feature>
<dbReference type="GO" id="GO:0000422">
    <property type="term" value="P:autophagy of mitochondrion"/>
    <property type="evidence" value="ECO:0007669"/>
    <property type="project" value="TreeGrafter"/>
</dbReference>
<dbReference type="GO" id="GO:0034727">
    <property type="term" value="P:piecemeal microautophagy of the nucleus"/>
    <property type="evidence" value="ECO:0007669"/>
    <property type="project" value="TreeGrafter"/>
</dbReference>
<evidence type="ECO:0000256" key="6">
    <source>
        <dbReference type="ARBA" id="ARBA00022824"/>
    </source>
</evidence>
<feature type="compositionally biased region" description="Polar residues" evidence="12">
    <location>
        <begin position="354"/>
        <end position="395"/>
    </location>
</feature>
<evidence type="ECO:0000256" key="4">
    <source>
        <dbReference type="ARBA" id="ARBA00018070"/>
    </source>
</evidence>
<keyword evidence="6" id="KW-0256">Endoplasmic reticulum</keyword>
<keyword evidence="15" id="KW-1185">Reference proteome</keyword>
<evidence type="ECO:0000256" key="9">
    <source>
        <dbReference type="ARBA" id="ARBA00023136"/>
    </source>
</evidence>
<dbReference type="InterPro" id="IPR014752">
    <property type="entry name" value="Arrestin-like_C"/>
</dbReference>
<dbReference type="Proteomes" id="UP000605846">
    <property type="component" value="Unassembled WGS sequence"/>
</dbReference>
<dbReference type="GO" id="GO:0005789">
    <property type="term" value="C:endoplasmic reticulum membrane"/>
    <property type="evidence" value="ECO:0007669"/>
    <property type="project" value="UniProtKB-SubCell"/>
</dbReference>
<evidence type="ECO:0000256" key="7">
    <source>
        <dbReference type="ARBA" id="ARBA00023006"/>
    </source>
</evidence>
<keyword evidence="9" id="KW-0472">Membrane</keyword>
<dbReference type="Pfam" id="PF13329">
    <property type="entry name" value="ATG2_CAD"/>
    <property type="match status" value="2"/>
</dbReference>
<dbReference type="GO" id="GO:0061908">
    <property type="term" value="C:phagophore"/>
    <property type="evidence" value="ECO:0007669"/>
    <property type="project" value="TreeGrafter"/>
</dbReference>
<dbReference type="InterPro" id="IPR011021">
    <property type="entry name" value="Arrestin-like_N"/>
</dbReference>
<comment type="subcellular location">
    <subcellularLocation>
        <location evidence="1">Endoplasmic reticulum membrane</location>
        <topology evidence="1">Peripheral membrane protein</topology>
    </subcellularLocation>
    <subcellularLocation>
        <location evidence="2">Preautophagosomal structure membrane</location>
        <topology evidence="2">Peripheral membrane protein</topology>
    </subcellularLocation>
</comment>
<feature type="region of interest" description="Disordered" evidence="12">
    <location>
        <begin position="457"/>
        <end position="485"/>
    </location>
</feature>
<dbReference type="GO" id="GO:0034045">
    <property type="term" value="C:phagophore assembly site membrane"/>
    <property type="evidence" value="ECO:0007669"/>
    <property type="project" value="UniProtKB-SubCell"/>
</dbReference>
<evidence type="ECO:0000256" key="5">
    <source>
        <dbReference type="ARBA" id="ARBA00022448"/>
    </source>
</evidence>
<evidence type="ECO:0000256" key="10">
    <source>
        <dbReference type="ARBA" id="ARBA00024479"/>
    </source>
</evidence>
<comment type="caution">
    <text evidence="14">The sequence shown here is derived from an EMBL/GenBank/DDBJ whole genome shotgun (WGS) entry which is preliminary data.</text>
</comment>
<comment type="catalytic activity">
    <reaction evidence="11">
        <text>a 1,2-diacyl-sn-glycero-3-phosphoethanolamine(in) = a 1,2-diacyl-sn-glycero-3-phosphoethanolamine(out)</text>
        <dbReference type="Rhea" id="RHEA:38895"/>
        <dbReference type="ChEBI" id="CHEBI:64612"/>
    </reaction>
</comment>
<feature type="compositionally biased region" description="Polar residues" evidence="12">
    <location>
        <begin position="1459"/>
        <end position="1514"/>
    </location>
</feature>
<dbReference type="Pfam" id="PF00339">
    <property type="entry name" value="Arrestin_N"/>
    <property type="match status" value="1"/>
</dbReference>
<keyword evidence="8" id="KW-0445">Lipid transport</keyword>
<evidence type="ECO:0000256" key="12">
    <source>
        <dbReference type="SAM" id="MobiDB-lite"/>
    </source>
</evidence>
<sequence length="2431" mass="273685">MQGLHLTLRPTKNKPRPQKSEEDTPIMSSSLHFADDFLRTEMEPDQNQALHESIQQSFHQSEAASDVEGLRVLTQVIDKMLARIKIHVVDTVIRVIHTSDVPINGEQEAKGREYSLDLHIPSISYCDEALQSDSGQSNAAPISTIAESSILLPPVANETTKIITIAPPSLWIRSNDKPSLYSIPSPSETVLNNISEDDQDDLSQTEFYEAEEGVDSVFRNSVHSSYMSGSITPRPFHTSTSSPKPYESLIFTAIGKESWVRLKLRSSYPFAGSDDQGSTASNPPTLKQVDFVMKHIRTMISPQQTAFFIQFLEEIQENWANMAHKSKNDNKPAAPESLDELDQLLYGTMDKPSSPLSVMTSQSPTEKPQHTLSETSSTIPLQGRRTSNIGSSSLRESGPKPDIKIKVEISLVESFLLYNEHPIITCANESSHPCPEISHLKLKVEKITLRLQQFPAPQNKKKVTRPSSDRTRPFTPIQMRMDSPSSSSILSTLDIRISNLGLYECKRKQTQLMHNAKGPYNLYTPVLEFDDLIRFDYDHASEFPTMSHNTRKTLQRDGDKAKAIGIRIEKRQTQEINRFVSAISFDQDMTVELEAFKLNVDPLIADRLENYVYAFVALNRSKESPCDPEIPNDSDNSIGQKIYEDLERASREYQQRMNAKVHCSFIRVSLNAPNMSQASTRDNFNGQLHKDELSVDIRKAIISWKSDRKHESSEIYDRKNEPSPAHPMTPLYNMQSPGSVDPTTVNQTPTKLDVQVNFINVFLKSGKGLFVLSLVMQVFIAVGVDDIYRCWFTSKTSAAVDQFSSAIQSPSFEITIRPSGVPQRISSSSKHDTFGGGSDIPRNLFDVFGDGSEIPRNLFEFLNRNETFSGEQKLHAPMEDQAETALMFKQRTIETSRIVVNCHFPTTRMSLTKETWDTVQILQNDLILWQPKFLSRLSEDVDHGNQREAASVKEACMESSRQARDFDNQSSYSMKTSSILSQSREQLKKDVVSVPSLFALVAVISDALWDLHYPLQNEMQATYRLHLSDFRYFAVIKHAGLNENITTLDIDNLTLKDVSNENRDIPLLYKTIPRTLNAKRNTAMVSLFSRLTSDPDLNRQEKVSSIVVCNLCYRFNMDLSFIENLVQFQKTPDEFVFIDPPLQHIKVYAHVLDTSVDYTPLNIPSRGAIVVDDLQVITDILPDQPIIDIKTYIQSVDFFLCDDTREVDEKRALMALEQLNNKATDPQKYWTSLGLVRVLATRDLETHIKVKTKEDAPGPRFDIAVLNNRLVMEGCADSFQSMVNFFTYIANDGDRLITSDISTAEQPKSTKGKNVARRPSHVSFNIDKEDMLSSLDENAFKGKSTCLSGGERYDGLLKSELIEEYHSGSWQDGSSSTRSHEETEEYKLSVFLEDNEELDIIEDYYGVGKGSNTKNSVVDVDNAIASVRIRDFDIVWKLYDGYDWSYVRKMMDGRERTSQSDPQPSNSTSTQYGSLGRISRSSSVDTGVSGRSSLDPSYLAQSPTFSVSENSSSHGPAPSLEGYVFPDDGHYVSPTTSIRPVDLPISKDEQTRQQQQNPRSRRSRRSRTAAIEIRVDGVSVDFDFMPPAEQIGIHLAVAIKDLEVLDNIKTSSWKKFLGYMRPDASSAPRERGSAMVDVELTGIKALPEDATYEFRLKVKLLPIRLYVDQDALNFLVKYFTFEKLLLRSTPFANAAIPQRKAPSQTSEDTEDGSSLFFQHVEIYPIVLKVDYKPKYINYGNIKEGQLAELVNLFHLDGAEVALSHVRFTGIDGLTKLFEKLEQEWLPHIKNTQVPHMVSGVSPIRSIVNLSSGVADLILLPIQQYRKDGRIIKGLQKGTQSFARATAMETINLSARFASGTQVILEHADGFFSATPSSSTDAETVTLSAHGSREAEENEEEDGVVSTVSKFADQPNDLSQGFQYAYQSLSKNIGSAAQTIFAVPTDIKDRHEGTAARAVIKAVPVAVIKPMIGLTGAFQSILVGLRNTIDPAMRLQSEDIIAVDLIFPDMVHFYGPRPKHQHSTHPKRQKLRGKVRLITSRPTKLHLVEIKFKGWTHLHWRDPAKSPHALLVEKMQAYKTVRKTKDILLEDATVPAGVTDLGFQVTIPGYLCPSFKSESMEIQYSLSAKILPAGKFEKEVQVQKAVTIHKTLMPKDVSSGQVTGYIVPRRAMTGRRPNCIEWQFKVPKWVCLENTQGVLFEGILRGEQDTQIEKIEIDMIQEELYRQHDESEGKEREKGATTSTKRQLTLGGELPSTYLYPPLGTSILFSFPLRPVSSKEGKKQGLTYTLDSPFLVIRHFIRVLIHVKGMSVPICVGLPIQISRELKMAPSMVQDDLPSYQSIARDGERLPDYTRTMLDEEEEEAVEEEEGADDNEEEHDRDDADEEGVDITEGYARPSVRPPRRKRKEEAIVILERTLDDFMVKTNSAKRR</sequence>
<comment type="similarity">
    <text evidence="3">Belongs to the ATG2 family.</text>
</comment>
<gene>
    <name evidence="14" type="primary">ATG2</name>
    <name evidence="14" type="ORF">EC973_001257</name>
</gene>
<evidence type="ECO:0000256" key="1">
    <source>
        <dbReference type="ARBA" id="ARBA00004406"/>
    </source>
</evidence>
<dbReference type="EMBL" id="JABAYA010000127">
    <property type="protein sequence ID" value="KAF7724185.1"/>
    <property type="molecule type" value="Genomic_DNA"/>
</dbReference>
<evidence type="ECO:0000256" key="2">
    <source>
        <dbReference type="ARBA" id="ARBA00004623"/>
    </source>
</evidence>
<evidence type="ECO:0000259" key="13">
    <source>
        <dbReference type="Pfam" id="PF00339"/>
    </source>
</evidence>
<reference evidence="14" key="1">
    <citation type="submission" date="2020-01" db="EMBL/GenBank/DDBJ databases">
        <title>Genome Sequencing of Three Apophysomyces-Like Fungal Strains Confirms a Novel Fungal Genus in the Mucoromycota with divergent Burkholderia-like Endosymbiotic Bacteria.</title>
        <authorList>
            <person name="Stajich J.E."/>
            <person name="Macias A.M."/>
            <person name="Carter-House D."/>
            <person name="Lovett B."/>
            <person name="Kasson L.R."/>
            <person name="Berry K."/>
            <person name="Grigoriev I."/>
            <person name="Chang Y."/>
            <person name="Spatafora J."/>
            <person name="Kasson M.T."/>
        </authorList>
    </citation>
    <scope>NUCLEOTIDE SEQUENCE</scope>
    <source>
        <strain evidence="14">NRRL A-21654</strain>
    </source>
</reference>
<organism evidence="14 15">
    <name type="scientific">Apophysomyces ossiformis</name>
    <dbReference type="NCBI Taxonomy" id="679940"/>
    <lineage>
        <taxon>Eukaryota</taxon>
        <taxon>Fungi</taxon>
        <taxon>Fungi incertae sedis</taxon>
        <taxon>Mucoromycota</taxon>
        <taxon>Mucoromycotina</taxon>
        <taxon>Mucoromycetes</taxon>
        <taxon>Mucorales</taxon>
        <taxon>Mucorineae</taxon>
        <taxon>Mucoraceae</taxon>
        <taxon>Apophysomyces</taxon>
    </lineage>
</organism>
<evidence type="ECO:0000256" key="8">
    <source>
        <dbReference type="ARBA" id="ARBA00023055"/>
    </source>
</evidence>
<evidence type="ECO:0000313" key="15">
    <source>
        <dbReference type="Proteomes" id="UP000605846"/>
    </source>
</evidence>
<dbReference type="OrthoDB" id="18982at2759"/>
<dbReference type="GO" id="GO:0000045">
    <property type="term" value="P:autophagosome assembly"/>
    <property type="evidence" value="ECO:0007669"/>
    <property type="project" value="TreeGrafter"/>
</dbReference>